<proteinExistence type="predicted"/>
<evidence type="ECO:0000313" key="1">
    <source>
        <dbReference type="EMBL" id="TKW60676.1"/>
    </source>
</evidence>
<gene>
    <name evidence="1" type="ORF">DI628_07185</name>
</gene>
<comment type="caution">
    <text evidence="1">The sequence shown here is derived from an EMBL/GenBank/DDBJ whole genome shotgun (WGS) entry which is preliminary data.</text>
</comment>
<sequence>MTFARLIARHEHQTASRPKPPQTHEYFGLAVHHVLFYLNYKGDPLQLSRKDIQAELTNTLNIKYEKRLANSQLTRRITLTWHAITQYVYENSTYFTTEVGFLGNRKIDLILEHPDGTIELVEIKTYKKKTKTYCKRTATKQLADARKFILEHYPDTKLKWTKILIQNDLSKPFKCQILRAPS</sequence>
<evidence type="ECO:0000313" key="2">
    <source>
        <dbReference type="Proteomes" id="UP000320948"/>
    </source>
</evidence>
<accession>A0A6N4RC97</accession>
<reference evidence="1 2" key="1">
    <citation type="journal article" date="2017" name="Nat. Commun.">
        <title>In situ click chemistry generation of cyclooxygenase-2 inhibitors.</title>
        <authorList>
            <person name="Bhardwaj A."/>
            <person name="Kaur J."/>
            <person name="Wuest M."/>
            <person name="Wuest F."/>
        </authorList>
    </citation>
    <scope>NUCLEOTIDE SEQUENCE [LARGE SCALE GENOMIC DNA]</scope>
    <source>
        <strain evidence="1">S2_018_000_R2_106</strain>
    </source>
</reference>
<protein>
    <submittedName>
        <fullName evidence="1">Uncharacterized protein</fullName>
    </submittedName>
</protein>
<dbReference type="EMBL" id="VAFM01000002">
    <property type="protein sequence ID" value="TKW60676.1"/>
    <property type="molecule type" value="Genomic_DNA"/>
</dbReference>
<dbReference type="Proteomes" id="UP000320948">
    <property type="component" value="Unassembled WGS sequence"/>
</dbReference>
<organism evidence="1 2">
    <name type="scientific">Blastochloris viridis</name>
    <name type="common">Rhodopseudomonas viridis</name>
    <dbReference type="NCBI Taxonomy" id="1079"/>
    <lineage>
        <taxon>Bacteria</taxon>
        <taxon>Pseudomonadati</taxon>
        <taxon>Pseudomonadota</taxon>
        <taxon>Alphaproteobacteria</taxon>
        <taxon>Hyphomicrobiales</taxon>
        <taxon>Blastochloridaceae</taxon>
        <taxon>Blastochloris</taxon>
    </lineage>
</organism>
<name>A0A6N4RC97_BLAVI</name>
<dbReference type="AlphaFoldDB" id="A0A6N4RC97"/>